<sequence length="81" mass="9369">MKLATKIPLIFIILVNVVNLYFIIDLSNYDEMISYVKNEGEKISSPKKTVLVFLFTSLTNLLFVCIVFMRSIIFSSKTRSR</sequence>
<dbReference type="AlphaFoldDB" id="A0A495ML01"/>
<organism evidence="2 3">
    <name type="scientific">Flavobacterium endophyticum</name>
    <dbReference type="NCBI Taxonomy" id="1540163"/>
    <lineage>
        <taxon>Bacteria</taxon>
        <taxon>Pseudomonadati</taxon>
        <taxon>Bacteroidota</taxon>
        <taxon>Flavobacteriia</taxon>
        <taxon>Flavobacteriales</taxon>
        <taxon>Flavobacteriaceae</taxon>
        <taxon>Flavobacterium</taxon>
    </lineage>
</organism>
<keyword evidence="1" id="KW-0472">Membrane</keyword>
<keyword evidence="1" id="KW-0812">Transmembrane</keyword>
<feature type="transmembrane region" description="Helical" evidence="1">
    <location>
        <begin position="50"/>
        <end position="73"/>
    </location>
</feature>
<proteinExistence type="predicted"/>
<accession>A0A495ML01</accession>
<evidence type="ECO:0000256" key="1">
    <source>
        <dbReference type="SAM" id="Phobius"/>
    </source>
</evidence>
<keyword evidence="3" id="KW-1185">Reference proteome</keyword>
<evidence type="ECO:0000313" key="2">
    <source>
        <dbReference type="EMBL" id="RKS26626.1"/>
    </source>
</evidence>
<evidence type="ECO:0000313" key="3">
    <source>
        <dbReference type="Proteomes" id="UP000277579"/>
    </source>
</evidence>
<comment type="caution">
    <text evidence="2">The sequence shown here is derived from an EMBL/GenBank/DDBJ whole genome shotgun (WGS) entry which is preliminary data.</text>
</comment>
<name>A0A495ML01_9FLAO</name>
<dbReference type="Proteomes" id="UP000277579">
    <property type="component" value="Unassembled WGS sequence"/>
</dbReference>
<dbReference type="EMBL" id="RBLC01000001">
    <property type="protein sequence ID" value="RKS26626.1"/>
    <property type="molecule type" value="Genomic_DNA"/>
</dbReference>
<protein>
    <submittedName>
        <fullName evidence="2">Uncharacterized protein</fullName>
    </submittedName>
</protein>
<feature type="transmembrane region" description="Helical" evidence="1">
    <location>
        <begin position="7"/>
        <end position="24"/>
    </location>
</feature>
<reference evidence="2 3" key="1">
    <citation type="submission" date="2018-10" db="EMBL/GenBank/DDBJ databases">
        <title>Genomic Encyclopedia of Archaeal and Bacterial Type Strains, Phase II (KMG-II): from individual species to whole genera.</title>
        <authorList>
            <person name="Goeker M."/>
        </authorList>
    </citation>
    <scope>NUCLEOTIDE SEQUENCE [LARGE SCALE GENOMIC DNA]</scope>
    <source>
        <strain evidence="2 3">DSM 29537</strain>
    </source>
</reference>
<gene>
    <name evidence="2" type="ORF">CLV94_1691</name>
</gene>
<keyword evidence="1" id="KW-1133">Transmembrane helix</keyword>